<protein>
    <submittedName>
        <fullName evidence="2">Uncharacterized protein</fullName>
    </submittedName>
</protein>
<organism evidence="2 3">
    <name type="scientific">Coniella lustricola</name>
    <dbReference type="NCBI Taxonomy" id="2025994"/>
    <lineage>
        <taxon>Eukaryota</taxon>
        <taxon>Fungi</taxon>
        <taxon>Dikarya</taxon>
        <taxon>Ascomycota</taxon>
        <taxon>Pezizomycotina</taxon>
        <taxon>Sordariomycetes</taxon>
        <taxon>Sordariomycetidae</taxon>
        <taxon>Diaporthales</taxon>
        <taxon>Schizoparmaceae</taxon>
        <taxon>Coniella</taxon>
    </lineage>
</organism>
<dbReference type="InParanoid" id="A0A2T3AFM3"/>
<evidence type="ECO:0000313" key="3">
    <source>
        <dbReference type="Proteomes" id="UP000241462"/>
    </source>
</evidence>
<feature type="compositionally biased region" description="Polar residues" evidence="1">
    <location>
        <begin position="30"/>
        <end position="59"/>
    </location>
</feature>
<name>A0A2T3AFM3_9PEZI</name>
<dbReference type="EMBL" id="KZ678396">
    <property type="protein sequence ID" value="PSR94625.1"/>
    <property type="molecule type" value="Genomic_DNA"/>
</dbReference>
<proteinExistence type="predicted"/>
<keyword evidence="3" id="KW-1185">Reference proteome</keyword>
<gene>
    <name evidence="2" type="ORF">BD289DRAFT_427119</name>
</gene>
<sequence length="107" mass="12265">MTTCRLCDQAHGSLLLCSEPHHYRPPLPLSQRSKPSQNPHFAPTSLSTGSQSSRTTQNSIKQHYNPLLCRMALNAFHRLRISSSRNLRFLRHRFRDHALGDGYDNLI</sequence>
<accession>A0A2T3AFM3</accession>
<feature type="region of interest" description="Disordered" evidence="1">
    <location>
        <begin position="25"/>
        <end position="59"/>
    </location>
</feature>
<reference evidence="2 3" key="1">
    <citation type="journal article" date="2018" name="Mycol. Prog.">
        <title>Coniella lustricola, a new species from submerged detritus.</title>
        <authorList>
            <person name="Raudabaugh D.B."/>
            <person name="Iturriaga T."/>
            <person name="Carver A."/>
            <person name="Mondo S."/>
            <person name="Pangilinan J."/>
            <person name="Lipzen A."/>
            <person name="He G."/>
            <person name="Amirebrahimi M."/>
            <person name="Grigoriev I.V."/>
            <person name="Miller A.N."/>
        </authorList>
    </citation>
    <scope>NUCLEOTIDE SEQUENCE [LARGE SCALE GENOMIC DNA]</scope>
    <source>
        <strain evidence="2 3">B22-T-1</strain>
    </source>
</reference>
<dbReference type="Proteomes" id="UP000241462">
    <property type="component" value="Unassembled WGS sequence"/>
</dbReference>
<evidence type="ECO:0000313" key="2">
    <source>
        <dbReference type="EMBL" id="PSR94625.1"/>
    </source>
</evidence>
<evidence type="ECO:0000256" key="1">
    <source>
        <dbReference type="SAM" id="MobiDB-lite"/>
    </source>
</evidence>
<dbReference type="AlphaFoldDB" id="A0A2T3AFM3"/>